<evidence type="ECO:0000256" key="10">
    <source>
        <dbReference type="ARBA" id="ARBA00023242"/>
    </source>
</evidence>
<dbReference type="SUPFAM" id="SSF81301">
    <property type="entry name" value="Nucleotidyltransferase"/>
    <property type="match status" value="1"/>
</dbReference>
<dbReference type="GO" id="GO:0046872">
    <property type="term" value="F:metal ion binding"/>
    <property type="evidence" value="ECO:0007669"/>
    <property type="project" value="UniProtKB-KW"/>
</dbReference>
<comment type="catalytic activity">
    <reaction evidence="11">
        <text>DNA(n) + a 2'-deoxyribonucleoside 5'-triphosphate = DNA(n+1) + diphosphate</text>
        <dbReference type="Rhea" id="RHEA:22508"/>
        <dbReference type="Rhea" id="RHEA-COMP:17339"/>
        <dbReference type="Rhea" id="RHEA-COMP:17340"/>
        <dbReference type="ChEBI" id="CHEBI:33019"/>
        <dbReference type="ChEBI" id="CHEBI:61560"/>
        <dbReference type="ChEBI" id="CHEBI:173112"/>
        <dbReference type="EC" id="2.7.7.7"/>
    </reaction>
</comment>
<comment type="subcellular location">
    <subcellularLocation>
        <location evidence="1">Nucleus</location>
    </subcellularLocation>
</comment>
<evidence type="ECO:0000256" key="1">
    <source>
        <dbReference type="ARBA" id="ARBA00004123"/>
    </source>
</evidence>
<evidence type="ECO:0000256" key="4">
    <source>
        <dbReference type="ARBA" id="ARBA00022679"/>
    </source>
</evidence>
<keyword evidence="15" id="KW-1185">Reference proteome</keyword>
<protein>
    <recommendedName>
        <fullName evidence="3">DNA-directed DNA polymerase</fullName>
        <ecNumber evidence="3">2.7.7.7</ecNumber>
    </recommendedName>
</protein>
<proteinExistence type="inferred from homology"/>
<keyword evidence="9" id="KW-0234">DNA repair</keyword>
<keyword evidence="8" id="KW-0239">DNA-directed DNA polymerase</keyword>
<dbReference type="Pfam" id="PF14791">
    <property type="entry name" value="DNA_pol_B_thumb"/>
    <property type="match status" value="1"/>
</dbReference>
<dbReference type="InterPro" id="IPR018944">
    <property type="entry name" value="DNA_pol_lambd_fingers_domain"/>
</dbReference>
<evidence type="ECO:0000256" key="3">
    <source>
        <dbReference type="ARBA" id="ARBA00012417"/>
    </source>
</evidence>
<dbReference type="InterPro" id="IPR028207">
    <property type="entry name" value="DNA_pol_B_palm_palm"/>
</dbReference>
<feature type="domain" description="DNA-directed DNA polymerase X" evidence="13">
    <location>
        <begin position="359"/>
        <end position="740"/>
    </location>
</feature>
<dbReference type="GO" id="GO:0005634">
    <property type="term" value="C:nucleus"/>
    <property type="evidence" value="ECO:0007669"/>
    <property type="project" value="UniProtKB-SubCell"/>
</dbReference>
<evidence type="ECO:0000313" key="15">
    <source>
        <dbReference type="Proteomes" id="UP001175353"/>
    </source>
</evidence>
<organism evidence="14 15">
    <name type="scientific">Friedmanniomyces endolithicus</name>
    <dbReference type="NCBI Taxonomy" id="329885"/>
    <lineage>
        <taxon>Eukaryota</taxon>
        <taxon>Fungi</taxon>
        <taxon>Dikarya</taxon>
        <taxon>Ascomycota</taxon>
        <taxon>Pezizomycotina</taxon>
        <taxon>Dothideomycetes</taxon>
        <taxon>Dothideomycetidae</taxon>
        <taxon>Mycosphaerellales</taxon>
        <taxon>Teratosphaeriaceae</taxon>
        <taxon>Friedmanniomyces</taxon>
    </lineage>
</organism>
<sequence length="742" mass="81983">MIAVPPLDHPAVLDMIPHPSAPSSQTLQPDSQATLSPAPSQLDLSHLPPIFVSATHFEHDDLHELEDELAAAGAVLTYDLSEARVVLSKALSKKRIAYDLRAKGLWTEEVKLCEARPHALNAGTDGTSDERPTKRRMLDSKQNFARGKTQAKAIVIDDEDTDSDVEVVAFKTSKVSAAECSNGTSSKTADASKTLIDDQDTIRVIKMNWFEDSSKVGFPLPLDHYITYLARSIPKPVTEATPVPKASQKPATRVATTTAASPHLDHDARHILERAKEDAASASKSHDPLGRRNFGHAVAAAKAASWAGGHGKSQKQYAHLLHATTTEEETGSSSELPEMPDWVKQGIKYSCQRSTPATSPNTAFTNQLKKIQLARTLTNDEIGVRAYSTSIASLSAYPYLLSSPREILALPGCDAKIANLFVEYSNTGKIQAVEDLEADEDMKVLRLFYEIWGVGAMTAREFYYDRGWKDLDDIVEHGWSTLSRVQQIGVKYYDDFLDRIPRKEVEEIGAIIHRHAVKVRDTGVQSLIVGGYRRGKQACGDVDMIVSHPDEGQTLNIVNDIVASLEDEGWITHTLLLSLHNSKRNQETLPYKSREGPSGSHGGFDTLDKALVVWQDPVWPSKAADEARARETGEKLRNPNIHRRVDIIIAPWRTVGCAVTGWSGGTTFQRDLRRYAKNTRGWKFDSSGIRDRANGEVMDVEGYSEYKGLIGKGRAKDTVQAEKRVFEGMGLVYREPWDRVTG</sequence>
<keyword evidence="5" id="KW-0548">Nucleotidyltransferase</keyword>
<dbReference type="InterPro" id="IPR022312">
    <property type="entry name" value="DNA_pol_X"/>
</dbReference>
<dbReference type="FunFam" id="1.10.150.110:FF:000005">
    <property type="entry name" value="DNA polymerase POL4"/>
    <property type="match status" value="1"/>
</dbReference>
<keyword evidence="10" id="KW-0539">Nucleus</keyword>
<dbReference type="FunFam" id="3.30.210.10:FF:000005">
    <property type="entry name" value="DNA polymerase IV"/>
    <property type="match status" value="1"/>
</dbReference>
<comment type="caution">
    <text evidence="14">The sequence shown here is derived from an EMBL/GenBank/DDBJ whole genome shotgun (WGS) entry which is preliminary data.</text>
</comment>
<dbReference type="Gene3D" id="3.30.210.10">
    <property type="entry name" value="DNA polymerase, thumb domain"/>
    <property type="match status" value="1"/>
</dbReference>
<dbReference type="InterPro" id="IPR002008">
    <property type="entry name" value="DNA_pol_X_beta-like"/>
</dbReference>
<evidence type="ECO:0000259" key="13">
    <source>
        <dbReference type="SMART" id="SM00483"/>
    </source>
</evidence>
<dbReference type="EMBL" id="JAUJLE010000848">
    <property type="protein sequence ID" value="KAK0950382.1"/>
    <property type="molecule type" value="Genomic_DNA"/>
</dbReference>
<evidence type="ECO:0000256" key="5">
    <source>
        <dbReference type="ARBA" id="ARBA00022695"/>
    </source>
</evidence>
<keyword evidence="6" id="KW-0479">Metal-binding</keyword>
<feature type="region of interest" description="Disordered" evidence="12">
    <location>
        <begin position="239"/>
        <end position="260"/>
    </location>
</feature>
<dbReference type="GO" id="GO:0003677">
    <property type="term" value="F:DNA binding"/>
    <property type="evidence" value="ECO:0007669"/>
    <property type="project" value="InterPro"/>
</dbReference>
<dbReference type="InterPro" id="IPR043519">
    <property type="entry name" value="NT_sf"/>
</dbReference>
<evidence type="ECO:0000256" key="7">
    <source>
        <dbReference type="ARBA" id="ARBA00022763"/>
    </source>
</evidence>
<reference evidence="14" key="1">
    <citation type="submission" date="2023-06" db="EMBL/GenBank/DDBJ databases">
        <title>Black Yeasts Isolated from many extreme environments.</title>
        <authorList>
            <person name="Coleine C."/>
            <person name="Stajich J.E."/>
            <person name="Selbmann L."/>
        </authorList>
    </citation>
    <scope>NUCLEOTIDE SEQUENCE</scope>
    <source>
        <strain evidence="14">CCFEE 5200</strain>
    </source>
</reference>
<dbReference type="SUPFAM" id="SSF81585">
    <property type="entry name" value="PsbU/PolX domain-like"/>
    <property type="match status" value="1"/>
</dbReference>
<keyword evidence="4" id="KW-0808">Transferase</keyword>
<evidence type="ECO:0000256" key="2">
    <source>
        <dbReference type="ARBA" id="ARBA00008323"/>
    </source>
</evidence>
<dbReference type="Pfam" id="PF14716">
    <property type="entry name" value="HHH_8"/>
    <property type="match status" value="1"/>
</dbReference>
<dbReference type="Proteomes" id="UP001175353">
    <property type="component" value="Unassembled WGS sequence"/>
</dbReference>
<dbReference type="CDD" id="cd00141">
    <property type="entry name" value="NT_POLXc"/>
    <property type="match status" value="1"/>
</dbReference>
<dbReference type="PROSITE" id="PS00522">
    <property type="entry name" value="DNA_POLYMERASE_X"/>
    <property type="match status" value="1"/>
</dbReference>
<accession>A0AAN6K2R9</accession>
<dbReference type="Gene3D" id="1.10.150.20">
    <property type="entry name" value="5' to 3' exonuclease, C-terminal subdomain"/>
    <property type="match status" value="1"/>
</dbReference>
<gene>
    <name evidence="14" type="ORF">LTR91_025712</name>
</gene>
<dbReference type="SMART" id="SM00483">
    <property type="entry name" value="POLXc"/>
    <property type="match status" value="1"/>
</dbReference>
<comment type="similarity">
    <text evidence="2">Belongs to the DNA polymerase type-X family.</text>
</comment>
<dbReference type="Pfam" id="PF14792">
    <property type="entry name" value="DNA_pol_B_palm"/>
    <property type="match status" value="1"/>
</dbReference>
<dbReference type="Gene3D" id="1.10.150.110">
    <property type="entry name" value="DNA polymerase beta, N-terminal domain-like"/>
    <property type="match status" value="1"/>
</dbReference>
<dbReference type="PANTHER" id="PTHR11276">
    <property type="entry name" value="DNA POLYMERASE TYPE-X FAMILY MEMBER"/>
    <property type="match status" value="1"/>
</dbReference>
<dbReference type="InterPro" id="IPR029398">
    <property type="entry name" value="PolB_thumb"/>
</dbReference>
<dbReference type="Pfam" id="PF10391">
    <property type="entry name" value="DNA_pol_lambd_f"/>
    <property type="match status" value="1"/>
</dbReference>
<keyword evidence="7" id="KW-0227">DNA damage</keyword>
<evidence type="ECO:0000256" key="8">
    <source>
        <dbReference type="ARBA" id="ARBA00022932"/>
    </source>
</evidence>
<dbReference type="GO" id="GO:0006303">
    <property type="term" value="P:double-strand break repair via nonhomologous end joining"/>
    <property type="evidence" value="ECO:0007669"/>
    <property type="project" value="TreeGrafter"/>
</dbReference>
<evidence type="ECO:0000256" key="6">
    <source>
        <dbReference type="ARBA" id="ARBA00022723"/>
    </source>
</evidence>
<evidence type="ECO:0000256" key="9">
    <source>
        <dbReference type="ARBA" id="ARBA00023204"/>
    </source>
</evidence>
<dbReference type="PANTHER" id="PTHR11276:SF29">
    <property type="entry name" value="DNA POLYMERASE TYPE-X FAMILY PROTEIN POL4"/>
    <property type="match status" value="1"/>
</dbReference>
<dbReference type="GO" id="GO:0003887">
    <property type="term" value="F:DNA-directed DNA polymerase activity"/>
    <property type="evidence" value="ECO:0007669"/>
    <property type="project" value="UniProtKB-KW"/>
</dbReference>
<dbReference type="InterPro" id="IPR019843">
    <property type="entry name" value="DNA_pol-X_BS"/>
</dbReference>
<name>A0AAN6K2R9_9PEZI</name>
<evidence type="ECO:0000256" key="11">
    <source>
        <dbReference type="ARBA" id="ARBA00049244"/>
    </source>
</evidence>
<dbReference type="InterPro" id="IPR002054">
    <property type="entry name" value="DNA-dir_DNA_pol_X"/>
</dbReference>
<dbReference type="PRINTS" id="PR00870">
    <property type="entry name" value="DNAPOLXBETA"/>
</dbReference>
<dbReference type="AlphaFoldDB" id="A0AAN6K2R9"/>
<dbReference type="InterPro" id="IPR037160">
    <property type="entry name" value="DNA_Pol_thumb_sf"/>
</dbReference>
<dbReference type="InterPro" id="IPR010996">
    <property type="entry name" value="HHH_MUS81"/>
</dbReference>
<dbReference type="PRINTS" id="PR00869">
    <property type="entry name" value="DNAPOLX"/>
</dbReference>
<evidence type="ECO:0000313" key="14">
    <source>
        <dbReference type="EMBL" id="KAK0950382.1"/>
    </source>
</evidence>
<feature type="region of interest" description="Disordered" evidence="12">
    <location>
        <begin position="17"/>
        <end position="40"/>
    </location>
</feature>
<dbReference type="EC" id="2.7.7.7" evidence="3"/>
<dbReference type="FunFam" id="1.10.150.20:FF:000010">
    <property type="entry name" value="DNA polymerase lambda"/>
    <property type="match status" value="1"/>
</dbReference>
<feature type="compositionally biased region" description="Polar residues" evidence="12">
    <location>
        <begin position="21"/>
        <end position="40"/>
    </location>
</feature>
<evidence type="ECO:0000256" key="12">
    <source>
        <dbReference type="SAM" id="MobiDB-lite"/>
    </source>
</evidence>
<dbReference type="Gene3D" id="3.30.460.10">
    <property type="entry name" value="Beta Polymerase, domain 2"/>
    <property type="match status" value="1"/>
</dbReference>
<dbReference type="InterPro" id="IPR027421">
    <property type="entry name" value="DNA_pol_lamdba_lyase_dom_sf"/>
</dbReference>
<dbReference type="SUPFAM" id="SSF47802">
    <property type="entry name" value="DNA polymerase beta, N-terminal domain-like"/>
    <property type="match status" value="1"/>
</dbReference>